<dbReference type="CDD" id="cd13965">
    <property type="entry name" value="PT_UbiA_3"/>
    <property type="match status" value="1"/>
</dbReference>
<dbReference type="AlphaFoldDB" id="A0A0H2SEY5"/>
<dbReference type="Proteomes" id="UP000053477">
    <property type="component" value="Unassembled WGS sequence"/>
</dbReference>
<evidence type="ECO:0000256" key="3">
    <source>
        <dbReference type="ARBA" id="ARBA00022989"/>
    </source>
</evidence>
<dbReference type="Pfam" id="PF01040">
    <property type="entry name" value="UbiA"/>
    <property type="match status" value="1"/>
</dbReference>
<dbReference type="InParanoid" id="A0A0H2SEY5"/>
<organism evidence="6 7">
    <name type="scientific">Schizopora paradoxa</name>
    <dbReference type="NCBI Taxonomy" id="27342"/>
    <lineage>
        <taxon>Eukaryota</taxon>
        <taxon>Fungi</taxon>
        <taxon>Dikarya</taxon>
        <taxon>Basidiomycota</taxon>
        <taxon>Agaricomycotina</taxon>
        <taxon>Agaricomycetes</taxon>
        <taxon>Hymenochaetales</taxon>
        <taxon>Schizoporaceae</taxon>
        <taxon>Schizopora</taxon>
    </lineage>
</organism>
<feature type="transmembrane region" description="Helical" evidence="5">
    <location>
        <begin position="268"/>
        <end position="288"/>
    </location>
</feature>
<evidence type="ECO:0000256" key="2">
    <source>
        <dbReference type="ARBA" id="ARBA00022692"/>
    </source>
</evidence>
<dbReference type="InterPro" id="IPR050475">
    <property type="entry name" value="Prenyltransferase_related"/>
</dbReference>
<dbReference type="GO" id="GO:0016020">
    <property type="term" value="C:membrane"/>
    <property type="evidence" value="ECO:0007669"/>
    <property type="project" value="UniProtKB-SubCell"/>
</dbReference>
<feature type="transmembrane region" description="Helical" evidence="5">
    <location>
        <begin position="238"/>
        <end position="256"/>
    </location>
</feature>
<evidence type="ECO:0000313" key="6">
    <source>
        <dbReference type="EMBL" id="KLO15626.1"/>
    </source>
</evidence>
<reference evidence="6 7" key="1">
    <citation type="submission" date="2015-04" db="EMBL/GenBank/DDBJ databases">
        <title>Complete genome sequence of Schizopora paradoxa KUC8140, a cosmopolitan wood degrader in East Asia.</title>
        <authorList>
            <consortium name="DOE Joint Genome Institute"/>
            <person name="Min B."/>
            <person name="Park H."/>
            <person name="Jang Y."/>
            <person name="Kim J.-J."/>
            <person name="Kim K.H."/>
            <person name="Pangilinan J."/>
            <person name="Lipzen A."/>
            <person name="Riley R."/>
            <person name="Grigoriev I.V."/>
            <person name="Spatafora J.W."/>
            <person name="Choi I.-G."/>
        </authorList>
    </citation>
    <scope>NUCLEOTIDE SEQUENCE [LARGE SCALE GENOMIC DNA]</scope>
    <source>
        <strain evidence="6 7">KUC8140</strain>
    </source>
</reference>
<comment type="subcellular location">
    <subcellularLocation>
        <location evidence="1">Membrane</location>
        <topology evidence="1">Multi-pass membrane protein</topology>
    </subcellularLocation>
</comment>
<gene>
    <name evidence="6" type="ORF">SCHPADRAFT_824462</name>
</gene>
<evidence type="ECO:0000256" key="1">
    <source>
        <dbReference type="ARBA" id="ARBA00004141"/>
    </source>
</evidence>
<evidence type="ECO:0000256" key="5">
    <source>
        <dbReference type="SAM" id="Phobius"/>
    </source>
</evidence>
<evidence type="ECO:0000256" key="4">
    <source>
        <dbReference type="ARBA" id="ARBA00023136"/>
    </source>
</evidence>
<dbReference type="GO" id="GO:0016765">
    <property type="term" value="F:transferase activity, transferring alkyl or aryl (other than methyl) groups"/>
    <property type="evidence" value="ECO:0007669"/>
    <property type="project" value="InterPro"/>
</dbReference>
<dbReference type="Gene3D" id="1.10.357.140">
    <property type="entry name" value="UbiA prenyltransferase"/>
    <property type="match status" value="1"/>
</dbReference>
<keyword evidence="4 5" id="KW-0472">Membrane</keyword>
<dbReference type="PANTHER" id="PTHR42723:SF1">
    <property type="entry name" value="CHLOROPHYLL SYNTHASE, CHLOROPLASTIC"/>
    <property type="match status" value="1"/>
</dbReference>
<proteinExistence type="predicted"/>
<evidence type="ECO:0000313" key="7">
    <source>
        <dbReference type="Proteomes" id="UP000053477"/>
    </source>
</evidence>
<feature type="transmembrane region" description="Helical" evidence="5">
    <location>
        <begin position="6"/>
        <end position="22"/>
    </location>
</feature>
<name>A0A0H2SEY5_9AGAM</name>
<accession>A0A0H2SEY5</accession>
<dbReference type="STRING" id="27342.A0A0H2SEY5"/>
<keyword evidence="7" id="KW-1185">Reference proteome</keyword>
<dbReference type="InterPro" id="IPR044878">
    <property type="entry name" value="UbiA_sf"/>
</dbReference>
<dbReference type="OrthoDB" id="434972at2759"/>
<dbReference type="EMBL" id="KQ085927">
    <property type="protein sequence ID" value="KLO15626.1"/>
    <property type="molecule type" value="Genomic_DNA"/>
</dbReference>
<dbReference type="InterPro" id="IPR000537">
    <property type="entry name" value="UbiA_prenyltransferase"/>
</dbReference>
<sequence length="293" mass="32922">MFQVLAVPYFVLYQLYTLFLFTKSDIKTTVIPITVLAAAAAPLTNISHLPHIIFWVWFHVLQFDVSNQTLDPEEDEHNKRDRPLPAKRISYRNAVILRWALVPACWTLSACYSLETMYASMALVALTAIYDEFGAHSGHWAVRNLVNALGFVSFEVGASLIAGNDRHFLDNTARLSVLCSAGIFFTTIQSQDFKDVEGDTLIGRQTIPIVHPTIAAPTLALLLQCWALGLAYLWHANLMTTIAISVLSLWVGACYLRSGSVKEYQRSFYLYNVWLTVMHGLPLCWRMTTSALS</sequence>
<keyword evidence="2 5" id="KW-0812">Transmembrane</keyword>
<evidence type="ECO:0008006" key="8">
    <source>
        <dbReference type="Google" id="ProtNLM"/>
    </source>
</evidence>
<dbReference type="PANTHER" id="PTHR42723">
    <property type="entry name" value="CHLOROPHYLL SYNTHASE"/>
    <property type="match status" value="1"/>
</dbReference>
<protein>
    <recommendedName>
        <fullName evidence="8">UbiA prenyltransferase</fullName>
    </recommendedName>
</protein>
<keyword evidence="3 5" id="KW-1133">Transmembrane helix</keyword>
<feature type="transmembrane region" description="Helical" evidence="5">
    <location>
        <begin position="34"/>
        <end position="58"/>
    </location>
</feature>